<comment type="caution">
    <text evidence="2">The sequence shown here is derived from an EMBL/GenBank/DDBJ whole genome shotgun (WGS) entry which is preliminary data.</text>
</comment>
<dbReference type="PANTHER" id="PTHR38926:SF71">
    <property type="entry name" value="OS08G0194350 PROTEIN"/>
    <property type="match status" value="1"/>
</dbReference>
<dbReference type="Proteomes" id="UP000479710">
    <property type="component" value="Unassembled WGS sequence"/>
</dbReference>
<gene>
    <name evidence="2" type="ORF">E2562_000497</name>
</gene>
<name>A0A6G1CCQ3_9ORYZ</name>
<dbReference type="Gene3D" id="1.20.1280.50">
    <property type="match status" value="1"/>
</dbReference>
<protein>
    <recommendedName>
        <fullName evidence="1">F-box domain-containing protein</fullName>
    </recommendedName>
</protein>
<dbReference type="FunFam" id="1.20.1280.50:FF:000037">
    <property type="entry name" value="F-box protein SKIP19"/>
    <property type="match status" value="1"/>
</dbReference>
<organism evidence="2 3">
    <name type="scientific">Oryza meyeriana var. granulata</name>
    <dbReference type="NCBI Taxonomy" id="110450"/>
    <lineage>
        <taxon>Eukaryota</taxon>
        <taxon>Viridiplantae</taxon>
        <taxon>Streptophyta</taxon>
        <taxon>Embryophyta</taxon>
        <taxon>Tracheophyta</taxon>
        <taxon>Spermatophyta</taxon>
        <taxon>Magnoliopsida</taxon>
        <taxon>Liliopsida</taxon>
        <taxon>Poales</taxon>
        <taxon>Poaceae</taxon>
        <taxon>BOP clade</taxon>
        <taxon>Oryzoideae</taxon>
        <taxon>Oryzeae</taxon>
        <taxon>Oryzinae</taxon>
        <taxon>Oryza</taxon>
        <taxon>Oryza meyeriana</taxon>
    </lineage>
</organism>
<evidence type="ECO:0000313" key="2">
    <source>
        <dbReference type="EMBL" id="KAF0897787.1"/>
    </source>
</evidence>
<dbReference type="InterPro" id="IPR036047">
    <property type="entry name" value="F-box-like_dom_sf"/>
</dbReference>
<accession>A0A6G1CCQ3</accession>
<reference evidence="2 3" key="1">
    <citation type="submission" date="2019-11" db="EMBL/GenBank/DDBJ databases">
        <title>Whole genome sequence of Oryza granulata.</title>
        <authorList>
            <person name="Li W."/>
        </authorList>
    </citation>
    <scope>NUCLEOTIDE SEQUENCE [LARGE SCALE GENOMIC DNA]</scope>
    <source>
        <strain evidence="3">cv. Menghai</strain>
        <tissue evidence="2">Leaf</tissue>
    </source>
</reference>
<evidence type="ECO:0000259" key="1">
    <source>
        <dbReference type="Pfam" id="PF12937"/>
    </source>
</evidence>
<dbReference type="InterPro" id="IPR001810">
    <property type="entry name" value="F-box_dom"/>
</dbReference>
<dbReference type="AlphaFoldDB" id="A0A6G1CCQ3"/>
<dbReference type="OrthoDB" id="611282at2759"/>
<dbReference type="SUPFAM" id="SSF81383">
    <property type="entry name" value="F-box domain"/>
    <property type="match status" value="1"/>
</dbReference>
<sequence length="107" mass="12132">MDALPLPEPPPPPEMRDWSELPLDALSLVFSKLGAVEVLCAGLVCRPWLRAAKLPHLWRCVDMAHHRGISWKKRSVWCKMAEVAVNRSGGQLEAFKARMFVTTSLYY</sequence>
<dbReference type="PANTHER" id="PTHR38926">
    <property type="entry name" value="F-BOX DOMAIN CONTAINING PROTEIN, EXPRESSED"/>
    <property type="match status" value="1"/>
</dbReference>
<proteinExistence type="predicted"/>
<feature type="domain" description="F-box" evidence="1">
    <location>
        <begin position="18"/>
        <end position="62"/>
    </location>
</feature>
<evidence type="ECO:0000313" key="3">
    <source>
        <dbReference type="Proteomes" id="UP000479710"/>
    </source>
</evidence>
<dbReference type="EMBL" id="SPHZ02000009">
    <property type="protein sequence ID" value="KAF0897787.1"/>
    <property type="molecule type" value="Genomic_DNA"/>
</dbReference>
<keyword evidence="3" id="KW-1185">Reference proteome</keyword>
<dbReference type="Pfam" id="PF12937">
    <property type="entry name" value="F-box-like"/>
    <property type="match status" value="1"/>
</dbReference>